<evidence type="ECO:0000256" key="1">
    <source>
        <dbReference type="SAM" id="MobiDB-lite"/>
    </source>
</evidence>
<accession>A0ABV5KCD0</accession>
<gene>
    <name evidence="2" type="ORF">ACFFRI_09690</name>
</gene>
<feature type="compositionally biased region" description="Basic and acidic residues" evidence="1">
    <location>
        <begin position="21"/>
        <end position="33"/>
    </location>
</feature>
<dbReference type="Proteomes" id="UP001589750">
    <property type="component" value="Unassembled WGS sequence"/>
</dbReference>
<dbReference type="EMBL" id="JBHMDG010000012">
    <property type="protein sequence ID" value="MFB9313314.1"/>
    <property type="molecule type" value="Genomic_DNA"/>
</dbReference>
<organism evidence="2 3">
    <name type="scientific">Nocardioides plantarum</name>
    <dbReference type="NCBI Taxonomy" id="29299"/>
    <lineage>
        <taxon>Bacteria</taxon>
        <taxon>Bacillati</taxon>
        <taxon>Actinomycetota</taxon>
        <taxon>Actinomycetes</taxon>
        <taxon>Propionibacteriales</taxon>
        <taxon>Nocardioidaceae</taxon>
        <taxon>Nocardioides</taxon>
    </lineage>
</organism>
<sequence length="129" mass="13243">MSGADDGTGANPDDEMTAHAGADDGVDHDHLELTDSDQDTAGDMGVSSERVGPTGPGQVGTTGTRDVGPADRDADADVPPEQAAGGPEQNPDPPVPPVAGYSSSDPRSKGEEPSRPRAEREVDRRPDED</sequence>
<feature type="compositionally biased region" description="Basic and acidic residues" evidence="1">
    <location>
        <begin position="106"/>
        <end position="129"/>
    </location>
</feature>
<dbReference type="RefSeq" id="WP_140008037.1">
    <property type="nucleotide sequence ID" value="NZ_JBHMDG010000012.1"/>
</dbReference>
<reference evidence="2 3" key="1">
    <citation type="submission" date="2024-09" db="EMBL/GenBank/DDBJ databases">
        <authorList>
            <person name="Sun Q."/>
            <person name="Mori K."/>
        </authorList>
    </citation>
    <scope>NUCLEOTIDE SEQUENCE [LARGE SCALE GENOMIC DNA]</scope>
    <source>
        <strain evidence="2 3">JCM 9626</strain>
    </source>
</reference>
<protein>
    <submittedName>
        <fullName evidence="2">Uncharacterized protein</fullName>
    </submittedName>
</protein>
<proteinExistence type="predicted"/>
<keyword evidence="3" id="KW-1185">Reference proteome</keyword>
<feature type="region of interest" description="Disordered" evidence="1">
    <location>
        <begin position="1"/>
        <end position="129"/>
    </location>
</feature>
<comment type="caution">
    <text evidence="2">The sequence shown here is derived from an EMBL/GenBank/DDBJ whole genome shotgun (WGS) entry which is preliminary data.</text>
</comment>
<evidence type="ECO:0000313" key="3">
    <source>
        <dbReference type="Proteomes" id="UP001589750"/>
    </source>
</evidence>
<evidence type="ECO:0000313" key="2">
    <source>
        <dbReference type="EMBL" id="MFB9313314.1"/>
    </source>
</evidence>
<name>A0ABV5KCD0_9ACTN</name>